<protein>
    <recommendedName>
        <fullName evidence="3">CCHC-type domain-containing protein</fullName>
    </recommendedName>
</protein>
<reference evidence="4" key="3">
    <citation type="submission" date="2025-09" db="UniProtKB">
        <authorList>
            <consortium name="Ensembl"/>
        </authorList>
    </citation>
    <scope>IDENTIFICATION</scope>
</reference>
<dbReference type="PANTHER" id="PTHR37984">
    <property type="entry name" value="PROTEIN CBG26694"/>
    <property type="match status" value="1"/>
</dbReference>
<evidence type="ECO:0000313" key="4">
    <source>
        <dbReference type="Ensembl" id="ENSGACP00000038108.1"/>
    </source>
</evidence>
<keyword evidence="1" id="KW-0479">Metal-binding</keyword>
<evidence type="ECO:0000259" key="3">
    <source>
        <dbReference type="PROSITE" id="PS50158"/>
    </source>
</evidence>
<dbReference type="SMART" id="SM00343">
    <property type="entry name" value="ZnF_C2HC"/>
    <property type="match status" value="2"/>
</dbReference>
<evidence type="ECO:0000313" key="5">
    <source>
        <dbReference type="Proteomes" id="UP000007635"/>
    </source>
</evidence>
<proteinExistence type="predicted"/>
<keyword evidence="1" id="KW-0862">Zinc</keyword>
<reference evidence="4 5" key="1">
    <citation type="journal article" date="2021" name="G3 (Bethesda)">
        <title>Improved contiguity of the threespine stickleback genome using long-read sequencing.</title>
        <authorList>
            <person name="Nath S."/>
            <person name="Shaw D.E."/>
            <person name="White M.A."/>
        </authorList>
    </citation>
    <scope>NUCLEOTIDE SEQUENCE [LARGE SCALE GENOMIC DNA]</scope>
    <source>
        <strain evidence="4 5">Lake Benthic</strain>
    </source>
</reference>
<dbReference type="AlphaFoldDB" id="A0AAQ4PJK4"/>
<dbReference type="Ensembl" id="ENSGACT00000038892.1">
    <property type="protein sequence ID" value="ENSGACP00000038108.1"/>
    <property type="gene ID" value="ENSGACG00000036044.1"/>
</dbReference>
<dbReference type="Gene3D" id="4.10.60.10">
    <property type="entry name" value="Zinc finger, CCHC-type"/>
    <property type="match status" value="1"/>
</dbReference>
<keyword evidence="5" id="KW-1185">Reference proteome</keyword>
<sequence length="203" mass="23935">MSLHFKPKPILIAERFRFYKRQQKQDESVSEYILALKKLASTCDFGQFLNDALRDKFVCGLLGEQYHKMLLSEKELTFQKACEITLALELAYKDTEELREHAEKPKDAVDKVFNTSSERRHHMKGQSSRYDRQDVSRVKQRVSEKWQCYRCGKDNHQPTECHYRTETCHGCGKVGHFKRVCKKIRQRDKAQVVIATRETDESE</sequence>
<dbReference type="GO" id="GO:0003676">
    <property type="term" value="F:nucleic acid binding"/>
    <property type="evidence" value="ECO:0007669"/>
    <property type="project" value="InterPro"/>
</dbReference>
<dbReference type="InterPro" id="IPR050951">
    <property type="entry name" value="Retrovirus_Pol_polyprotein"/>
</dbReference>
<dbReference type="GO" id="GO:0008270">
    <property type="term" value="F:zinc ion binding"/>
    <property type="evidence" value="ECO:0007669"/>
    <property type="project" value="UniProtKB-KW"/>
</dbReference>
<keyword evidence="1" id="KW-0863">Zinc-finger</keyword>
<dbReference type="GeneTree" id="ENSGT00940000165756"/>
<evidence type="ECO:0000256" key="1">
    <source>
        <dbReference type="PROSITE-ProRule" id="PRU00047"/>
    </source>
</evidence>
<evidence type="ECO:0000256" key="2">
    <source>
        <dbReference type="SAM" id="MobiDB-lite"/>
    </source>
</evidence>
<organism evidence="4 5">
    <name type="scientific">Gasterosteus aculeatus aculeatus</name>
    <name type="common">three-spined stickleback</name>
    <dbReference type="NCBI Taxonomy" id="481459"/>
    <lineage>
        <taxon>Eukaryota</taxon>
        <taxon>Metazoa</taxon>
        <taxon>Chordata</taxon>
        <taxon>Craniata</taxon>
        <taxon>Vertebrata</taxon>
        <taxon>Euteleostomi</taxon>
        <taxon>Actinopterygii</taxon>
        <taxon>Neopterygii</taxon>
        <taxon>Teleostei</taxon>
        <taxon>Neoteleostei</taxon>
        <taxon>Acanthomorphata</taxon>
        <taxon>Eupercaria</taxon>
        <taxon>Perciformes</taxon>
        <taxon>Cottioidei</taxon>
        <taxon>Gasterosteales</taxon>
        <taxon>Gasterosteidae</taxon>
        <taxon>Gasterosteus</taxon>
    </lineage>
</organism>
<feature type="region of interest" description="Disordered" evidence="2">
    <location>
        <begin position="115"/>
        <end position="134"/>
    </location>
</feature>
<reference evidence="4" key="2">
    <citation type="submission" date="2025-08" db="UniProtKB">
        <authorList>
            <consortium name="Ensembl"/>
        </authorList>
    </citation>
    <scope>IDENTIFICATION</scope>
</reference>
<dbReference type="SUPFAM" id="SSF57756">
    <property type="entry name" value="Retrovirus zinc finger-like domains"/>
    <property type="match status" value="1"/>
</dbReference>
<dbReference type="Proteomes" id="UP000007635">
    <property type="component" value="Chromosome Y"/>
</dbReference>
<feature type="domain" description="CCHC-type" evidence="3">
    <location>
        <begin position="168"/>
        <end position="183"/>
    </location>
</feature>
<feature type="domain" description="CCHC-type" evidence="3">
    <location>
        <begin position="148"/>
        <end position="161"/>
    </location>
</feature>
<dbReference type="InterPro" id="IPR001878">
    <property type="entry name" value="Znf_CCHC"/>
</dbReference>
<name>A0AAQ4PJK4_GASAC</name>
<dbReference type="PANTHER" id="PTHR37984:SF10">
    <property type="entry name" value="RIBONUCLEASE H"/>
    <property type="match status" value="1"/>
</dbReference>
<dbReference type="PROSITE" id="PS50158">
    <property type="entry name" value="ZF_CCHC"/>
    <property type="match status" value="2"/>
</dbReference>
<accession>A0AAQ4PJK4</accession>
<dbReference type="InterPro" id="IPR036875">
    <property type="entry name" value="Znf_CCHC_sf"/>
</dbReference>